<accession>A0A6P5FJV2</accession>
<name>A0A6P5FJV2_ANACO</name>
<dbReference type="GO" id="GO:0009658">
    <property type="term" value="P:chloroplast organization"/>
    <property type="evidence" value="ECO:0007669"/>
    <property type="project" value="TreeGrafter"/>
</dbReference>
<dbReference type="PANTHER" id="PTHR47296">
    <property type="entry name" value="PROTEIN TIC 40, CHLOROPLASTIC"/>
    <property type="match status" value="1"/>
</dbReference>
<gene>
    <name evidence="4" type="primary">LOC109715814</name>
</gene>
<dbReference type="PANTHER" id="PTHR47296:SF1">
    <property type="entry name" value="PROTEIN TIC 40, CHLOROPLASTIC"/>
    <property type="match status" value="1"/>
</dbReference>
<dbReference type="GO" id="GO:0009535">
    <property type="term" value="C:chloroplast thylakoid membrane"/>
    <property type="evidence" value="ECO:0007669"/>
    <property type="project" value="TreeGrafter"/>
</dbReference>
<evidence type="ECO:0000256" key="2">
    <source>
        <dbReference type="SAM" id="Phobius"/>
    </source>
</evidence>
<keyword evidence="2" id="KW-1133">Transmembrane helix</keyword>
<evidence type="ECO:0000313" key="3">
    <source>
        <dbReference type="Proteomes" id="UP000515123"/>
    </source>
</evidence>
<keyword evidence="3" id="KW-1185">Reference proteome</keyword>
<dbReference type="RefSeq" id="XP_020096596.1">
    <property type="nucleotide sequence ID" value="XM_020241007.1"/>
</dbReference>
<feature type="transmembrane region" description="Helical" evidence="2">
    <location>
        <begin position="90"/>
        <end position="110"/>
    </location>
</feature>
<keyword evidence="2" id="KW-0812">Transmembrane</keyword>
<feature type="compositionally biased region" description="Low complexity" evidence="1">
    <location>
        <begin position="147"/>
        <end position="159"/>
    </location>
</feature>
<keyword evidence="2" id="KW-0472">Membrane</keyword>
<evidence type="ECO:0000313" key="4">
    <source>
        <dbReference type="RefSeq" id="XP_020096596.1"/>
    </source>
</evidence>
<organism evidence="3 4">
    <name type="scientific">Ananas comosus</name>
    <name type="common">Pineapple</name>
    <name type="synonym">Ananas ananas</name>
    <dbReference type="NCBI Taxonomy" id="4615"/>
    <lineage>
        <taxon>Eukaryota</taxon>
        <taxon>Viridiplantae</taxon>
        <taxon>Streptophyta</taxon>
        <taxon>Embryophyta</taxon>
        <taxon>Tracheophyta</taxon>
        <taxon>Spermatophyta</taxon>
        <taxon>Magnoliopsida</taxon>
        <taxon>Liliopsida</taxon>
        <taxon>Poales</taxon>
        <taxon>Bromeliaceae</taxon>
        <taxon>Bromelioideae</taxon>
        <taxon>Ananas</taxon>
    </lineage>
</organism>
<dbReference type="Proteomes" id="UP000515123">
    <property type="component" value="Linkage group 1"/>
</dbReference>
<dbReference type="GO" id="GO:0045037">
    <property type="term" value="P:protein import into chloroplast stroma"/>
    <property type="evidence" value="ECO:0007669"/>
    <property type="project" value="TreeGrafter"/>
</dbReference>
<dbReference type="GO" id="GO:0009706">
    <property type="term" value="C:chloroplast inner membrane"/>
    <property type="evidence" value="ECO:0007669"/>
    <property type="project" value="TreeGrafter"/>
</dbReference>
<evidence type="ECO:0000256" key="1">
    <source>
        <dbReference type="SAM" id="MobiDB-lite"/>
    </source>
</evidence>
<dbReference type="OrthoDB" id="779642at2759"/>
<dbReference type="GeneID" id="109715814"/>
<sequence length="193" mass="20554">MDRITLISPKFASIPCSPIPNKLFPKFPAPIRRRIGCFASSLTDGDKVAEKPEMQSYTSIPSSADNEASIACQTPRFLEPYAASCIGSPLLWIGVGVGVSATFSVVATKFKRKAIREAFKAVMDPTVPQNGKFNAEAFTPDSPFPFPAESASAPTAASEAHVESQPATMDDVPAAEIEANAPVESEQTESSEE</sequence>
<protein>
    <submittedName>
        <fullName evidence="4">Protein TIC 40, chloroplastic-like isoform X1</fullName>
    </submittedName>
</protein>
<dbReference type="AlphaFoldDB" id="A0A6P5FJV2"/>
<dbReference type="Gramene" id="Aco018037.1.mrna1">
    <property type="protein sequence ID" value="Aco018037.1.mrna1"/>
    <property type="gene ID" value="Aco018037.1.path1"/>
</dbReference>
<feature type="region of interest" description="Disordered" evidence="1">
    <location>
        <begin position="133"/>
        <end position="193"/>
    </location>
</feature>
<reference evidence="3" key="1">
    <citation type="journal article" date="2015" name="Nat. Genet.">
        <title>The pineapple genome and the evolution of CAM photosynthesis.</title>
        <authorList>
            <person name="Ming R."/>
            <person name="VanBuren R."/>
            <person name="Wai C.M."/>
            <person name="Tang H."/>
            <person name="Schatz M.C."/>
            <person name="Bowers J.E."/>
            <person name="Lyons E."/>
            <person name="Wang M.L."/>
            <person name="Chen J."/>
            <person name="Biggers E."/>
            <person name="Zhang J."/>
            <person name="Huang L."/>
            <person name="Zhang L."/>
            <person name="Miao W."/>
            <person name="Zhang J."/>
            <person name="Ye Z."/>
            <person name="Miao C."/>
            <person name="Lin Z."/>
            <person name="Wang H."/>
            <person name="Zhou H."/>
            <person name="Yim W.C."/>
            <person name="Priest H.D."/>
            <person name="Zheng C."/>
            <person name="Woodhouse M."/>
            <person name="Edger P.P."/>
            <person name="Guyot R."/>
            <person name="Guo H.B."/>
            <person name="Guo H."/>
            <person name="Zheng G."/>
            <person name="Singh R."/>
            <person name="Sharma A."/>
            <person name="Min X."/>
            <person name="Zheng Y."/>
            <person name="Lee H."/>
            <person name="Gurtowski J."/>
            <person name="Sedlazeck F.J."/>
            <person name="Harkess A."/>
            <person name="McKain M.R."/>
            <person name="Liao Z."/>
            <person name="Fang J."/>
            <person name="Liu J."/>
            <person name="Zhang X."/>
            <person name="Zhang Q."/>
            <person name="Hu W."/>
            <person name="Qin Y."/>
            <person name="Wang K."/>
            <person name="Chen L.Y."/>
            <person name="Shirley N."/>
            <person name="Lin Y.R."/>
            <person name="Liu L.Y."/>
            <person name="Hernandez A.G."/>
            <person name="Wright C.L."/>
            <person name="Bulone V."/>
            <person name="Tuskan G.A."/>
            <person name="Heath K."/>
            <person name="Zee F."/>
            <person name="Moore P.H."/>
            <person name="Sunkar R."/>
            <person name="Leebens-Mack J.H."/>
            <person name="Mockler T."/>
            <person name="Bennetzen J.L."/>
            <person name="Freeling M."/>
            <person name="Sankoff D."/>
            <person name="Paterson A.H."/>
            <person name="Zhu X."/>
            <person name="Yang X."/>
            <person name="Smith J.A."/>
            <person name="Cushman J.C."/>
            <person name="Paull R.E."/>
            <person name="Yu Q."/>
        </authorList>
    </citation>
    <scope>NUCLEOTIDE SEQUENCE [LARGE SCALE GENOMIC DNA]</scope>
    <source>
        <strain evidence="3">cv. F153</strain>
    </source>
</reference>
<proteinExistence type="predicted"/>
<reference evidence="4" key="2">
    <citation type="submission" date="2025-08" db="UniProtKB">
        <authorList>
            <consortium name="RefSeq"/>
        </authorList>
    </citation>
    <scope>IDENTIFICATION</scope>
    <source>
        <tissue evidence="4">Leaf</tissue>
    </source>
</reference>